<protein>
    <submittedName>
        <fullName evidence="2">Uncharacterized protein</fullName>
    </submittedName>
</protein>
<organism evidence="2">
    <name type="scientific">Salix viminalis</name>
    <name type="common">Common osier</name>
    <name type="synonym">Basket willow</name>
    <dbReference type="NCBI Taxonomy" id="40686"/>
    <lineage>
        <taxon>Eukaryota</taxon>
        <taxon>Viridiplantae</taxon>
        <taxon>Streptophyta</taxon>
        <taxon>Embryophyta</taxon>
        <taxon>Tracheophyta</taxon>
        <taxon>Spermatophyta</taxon>
        <taxon>Magnoliopsida</taxon>
        <taxon>eudicotyledons</taxon>
        <taxon>Gunneridae</taxon>
        <taxon>Pentapetalae</taxon>
        <taxon>rosids</taxon>
        <taxon>fabids</taxon>
        <taxon>Malpighiales</taxon>
        <taxon>Salicaceae</taxon>
        <taxon>Saliceae</taxon>
        <taxon>Salix</taxon>
    </lineage>
</organism>
<evidence type="ECO:0000256" key="1">
    <source>
        <dbReference type="SAM" id="MobiDB-lite"/>
    </source>
</evidence>
<feature type="compositionally biased region" description="Basic and acidic residues" evidence="1">
    <location>
        <begin position="1"/>
        <end position="16"/>
    </location>
</feature>
<proteinExistence type="predicted"/>
<dbReference type="EMBL" id="CAADRP010002040">
    <property type="protein sequence ID" value="VFU59398.1"/>
    <property type="molecule type" value="Genomic_DNA"/>
</dbReference>
<evidence type="ECO:0000313" key="2">
    <source>
        <dbReference type="EMBL" id="VFU59398.1"/>
    </source>
</evidence>
<accession>A0A6N2MXT8</accession>
<dbReference type="AlphaFoldDB" id="A0A6N2MXT8"/>
<reference evidence="2" key="1">
    <citation type="submission" date="2019-03" db="EMBL/GenBank/DDBJ databases">
        <authorList>
            <person name="Mank J."/>
            <person name="Almeida P."/>
        </authorList>
    </citation>
    <scope>NUCLEOTIDE SEQUENCE</scope>
    <source>
        <strain evidence="2">78183</strain>
    </source>
</reference>
<name>A0A6N2MXT8_SALVM</name>
<sequence>MARTSFERCRKAHEPLHANCPKHH</sequence>
<gene>
    <name evidence="2" type="ORF">SVIM_LOCUS437587</name>
</gene>
<feature type="region of interest" description="Disordered" evidence="1">
    <location>
        <begin position="1"/>
        <end position="24"/>
    </location>
</feature>